<keyword evidence="1" id="KW-0805">Transcription regulation</keyword>
<organism evidence="7 8">
    <name type="scientific">Streptomyces cinereospinus</name>
    <dbReference type="NCBI Taxonomy" id="285561"/>
    <lineage>
        <taxon>Bacteria</taxon>
        <taxon>Bacillati</taxon>
        <taxon>Actinomycetota</taxon>
        <taxon>Actinomycetes</taxon>
        <taxon>Kitasatosporales</taxon>
        <taxon>Streptomycetaceae</taxon>
        <taxon>Streptomyces</taxon>
    </lineage>
</organism>
<accession>A0ABV5MZW5</accession>
<keyword evidence="8" id="KW-1185">Reference proteome</keyword>
<evidence type="ECO:0000256" key="3">
    <source>
        <dbReference type="ARBA" id="ARBA00023163"/>
    </source>
</evidence>
<dbReference type="InterPro" id="IPR050109">
    <property type="entry name" value="HTH-type_TetR-like_transc_reg"/>
</dbReference>
<protein>
    <submittedName>
        <fullName evidence="7">TetR/AcrR family transcriptional regulator</fullName>
    </submittedName>
</protein>
<evidence type="ECO:0000313" key="8">
    <source>
        <dbReference type="Proteomes" id="UP001589709"/>
    </source>
</evidence>
<dbReference type="EMBL" id="JBHMCY010000018">
    <property type="protein sequence ID" value="MFB9463491.1"/>
    <property type="molecule type" value="Genomic_DNA"/>
</dbReference>
<evidence type="ECO:0000313" key="7">
    <source>
        <dbReference type="EMBL" id="MFB9463491.1"/>
    </source>
</evidence>
<evidence type="ECO:0000256" key="1">
    <source>
        <dbReference type="ARBA" id="ARBA00023015"/>
    </source>
</evidence>
<evidence type="ECO:0000259" key="6">
    <source>
        <dbReference type="PROSITE" id="PS50977"/>
    </source>
</evidence>
<feature type="domain" description="HTH tetR-type" evidence="6">
    <location>
        <begin position="26"/>
        <end position="86"/>
    </location>
</feature>
<dbReference type="Proteomes" id="UP001589709">
    <property type="component" value="Unassembled WGS sequence"/>
</dbReference>
<feature type="region of interest" description="Disordered" evidence="5">
    <location>
        <begin position="1"/>
        <end position="24"/>
    </location>
</feature>
<reference evidence="7 8" key="1">
    <citation type="submission" date="2024-09" db="EMBL/GenBank/DDBJ databases">
        <authorList>
            <person name="Sun Q."/>
            <person name="Mori K."/>
        </authorList>
    </citation>
    <scope>NUCLEOTIDE SEQUENCE [LARGE SCALE GENOMIC DNA]</scope>
    <source>
        <strain evidence="7 8">JCM 6917</strain>
    </source>
</reference>
<dbReference type="PANTHER" id="PTHR30055:SF234">
    <property type="entry name" value="HTH-TYPE TRANSCRIPTIONAL REGULATOR BETI"/>
    <property type="match status" value="1"/>
</dbReference>
<dbReference type="InterPro" id="IPR049513">
    <property type="entry name" value="TetR_C_40"/>
</dbReference>
<keyword evidence="3" id="KW-0804">Transcription</keyword>
<keyword evidence="2 4" id="KW-0238">DNA-binding</keyword>
<sequence>MTDRLPSPPPAGPPDPRGERGARKRAETRLRLLRAAFDLLGRPEGRHTQIDDVIRHAGVARGTFYNYFDSRDHLLDVMAYELNHGMDEAVALAPDPATRTSWALRLYIRKAQRDPQWGWAMVNVGAGGQQVFGQDTFRNATETLRDGIAGGLLRLSSLQAALDLVTGAGLQAIRTVCEGQAGPSHAEDVTQAVLLGLGLHRSRVQRLITSPLPENAVAIAGNLTRTDGGARPADGRG</sequence>
<dbReference type="SUPFAM" id="SSF46689">
    <property type="entry name" value="Homeodomain-like"/>
    <property type="match status" value="1"/>
</dbReference>
<evidence type="ECO:0000256" key="4">
    <source>
        <dbReference type="PROSITE-ProRule" id="PRU00335"/>
    </source>
</evidence>
<gene>
    <name evidence="7" type="ORF">ACFF45_12435</name>
</gene>
<comment type="caution">
    <text evidence="7">The sequence shown here is derived from an EMBL/GenBank/DDBJ whole genome shotgun (WGS) entry which is preliminary data.</text>
</comment>
<feature type="compositionally biased region" description="Pro residues" evidence="5">
    <location>
        <begin position="1"/>
        <end position="15"/>
    </location>
</feature>
<dbReference type="PANTHER" id="PTHR30055">
    <property type="entry name" value="HTH-TYPE TRANSCRIPTIONAL REGULATOR RUTR"/>
    <property type="match status" value="1"/>
</dbReference>
<dbReference type="Gene3D" id="1.10.357.10">
    <property type="entry name" value="Tetracycline Repressor, domain 2"/>
    <property type="match status" value="1"/>
</dbReference>
<dbReference type="Pfam" id="PF00440">
    <property type="entry name" value="TetR_N"/>
    <property type="match status" value="1"/>
</dbReference>
<feature type="DNA-binding region" description="H-T-H motif" evidence="4">
    <location>
        <begin position="49"/>
        <end position="68"/>
    </location>
</feature>
<dbReference type="InterPro" id="IPR001647">
    <property type="entry name" value="HTH_TetR"/>
</dbReference>
<evidence type="ECO:0000256" key="2">
    <source>
        <dbReference type="ARBA" id="ARBA00023125"/>
    </source>
</evidence>
<dbReference type="RefSeq" id="WP_381345682.1">
    <property type="nucleotide sequence ID" value="NZ_JBHMCY010000018.1"/>
</dbReference>
<evidence type="ECO:0000256" key="5">
    <source>
        <dbReference type="SAM" id="MobiDB-lite"/>
    </source>
</evidence>
<proteinExistence type="predicted"/>
<name>A0ABV5MZW5_9ACTN</name>
<dbReference type="Pfam" id="PF21306">
    <property type="entry name" value="TetR_C_40"/>
    <property type="match status" value="1"/>
</dbReference>
<dbReference type="PROSITE" id="PS50977">
    <property type="entry name" value="HTH_TETR_2"/>
    <property type="match status" value="1"/>
</dbReference>
<dbReference type="InterPro" id="IPR009057">
    <property type="entry name" value="Homeodomain-like_sf"/>
</dbReference>